<dbReference type="PANTHER" id="PTHR48012:SF10">
    <property type="entry name" value="FI20177P1"/>
    <property type="match status" value="1"/>
</dbReference>
<dbReference type="PROSITE" id="PS00107">
    <property type="entry name" value="PROTEIN_KINASE_ATP"/>
    <property type="match status" value="1"/>
</dbReference>
<feature type="region of interest" description="Disordered" evidence="11">
    <location>
        <begin position="294"/>
        <end position="313"/>
    </location>
</feature>
<evidence type="ECO:0000256" key="2">
    <source>
        <dbReference type="ARBA" id="ARBA00012513"/>
    </source>
</evidence>
<keyword evidence="3" id="KW-0723">Serine/threonine-protein kinase</keyword>
<sequence length="567" mass="62895">MAGPIGSPGSASTINPDDYYIKQQRIGGGSFGNVYKAIDRRTGKLVAIKVIDLETAEDDVEDIVQEIKILSQMKSTYVTRYFGSYLSGANLWIVMEYCGGGSCADLIKAGVIPEEYIAIIMREILKGLEYLHSERKIHRDIKAANILLTSNGEIKLADFGVSGQLTATTLKKKTFVGTPFWMAPEVIKMSGYDFKADIWSLGITAIELAKGEPSYSDIHPLKVLLLIPKNPPPVLEGDFSRPFKEFVELCLQKDARQRPTAKELLKTRFIRSAKKVSYLTELIERKEAWLGDPKRRKQLATDDSSDQQGRFSTHNTNASAWEFDTVKATGNLQQVPSLREKFNTIRLKRPASETPVHETSLNTNQPVPLPTAKHLPAATRLALQSDPAEPPSVQQILSQLDLNNTPSTQNSVMVANGSRNNSTIRPNRHSIPDIQKTPRHPGHLSREHLFTPTSSPKVLNTPRGLQDVVITDDDDDDIGVVNSGERGHSPDVFDDSNDDDNPLGVFDGLILPALFELERRARTEKTRAVVRKLKKAVEAAEIEEPGIGETFVEELLRSLQTVNIVET</sequence>
<evidence type="ECO:0000313" key="13">
    <source>
        <dbReference type="EMBL" id="ODQ73311.1"/>
    </source>
</evidence>
<evidence type="ECO:0000256" key="6">
    <source>
        <dbReference type="ARBA" id="ARBA00022777"/>
    </source>
</evidence>
<evidence type="ECO:0000256" key="9">
    <source>
        <dbReference type="ARBA" id="ARBA00048679"/>
    </source>
</evidence>
<dbReference type="GO" id="GO:0005737">
    <property type="term" value="C:cytoplasm"/>
    <property type="evidence" value="ECO:0007669"/>
    <property type="project" value="TreeGrafter"/>
</dbReference>
<dbReference type="InterPro" id="IPR011009">
    <property type="entry name" value="Kinase-like_dom_sf"/>
</dbReference>
<dbReference type="InterPro" id="IPR017441">
    <property type="entry name" value="Protein_kinase_ATP_BS"/>
</dbReference>
<dbReference type="EC" id="2.7.11.1" evidence="2"/>
<dbReference type="EMBL" id="KV454294">
    <property type="protein sequence ID" value="ODQ73311.1"/>
    <property type="molecule type" value="Genomic_DNA"/>
</dbReference>
<keyword evidence="4" id="KW-0808">Transferase</keyword>
<dbReference type="Gene3D" id="1.10.510.10">
    <property type="entry name" value="Transferase(Phosphotransferase) domain 1"/>
    <property type="match status" value="1"/>
</dbReference>
<dbReference type="SUPFAM" id="SSF56112">
    <property type="entry name" value="Protein kinase-like (PK-like)"/>
    <property type="match status" value="1"/>
</dbReference>
<comment type="similarity">
    <text evidence="1">Belongs to the protein kinase superfamily. STE Ser/Thr protein kinase family. STE20 subfamily.</text>
</comment>
<name>A0A1E3Q6M4_LIPST</name>
<dbReference type="InterPro" id="IPR050629">
    <property type="entry name" value="STE20/SPS1-PAK"/>
</dbReference>
<proteinExistence type="inferred from homology"/>
<dbReference type="AlphaFoldDB" id="A0A1E3Q6M4"/>
<comment type="catalytic activity">
    <reaction evidence="8">
        <text>L-threonyl-[protein] + ATP = O-phospho-L-threonyl-[protein] + ADP + H(+)</text>
        <dbReference type="Rhea" id="RHEA:46608"/>
        <dbReference type="Rhea" id="RHEA-COMP:11060"/>
        <dbReference type="Rhea" id="RHEA-COMP:11605"/>
        <dbReference type="ChEBI" id="CHEBI:15378"/>
        <dbReference type="ChEBI" id="CHEBI:30013"/>
        <dbReference type="ChEBI" id="CHEBI:30616"/>
        <dbReference type="ChEBI" id="CHEBI:61977"/>
        <dbReference type="ChEBI" id="CHEBI:456216"/>
        <dbReference type="EC" id="2.7.11.1"/>
    </reaction>
</comment>
<accession>A0A1E3Q6M4</accession>
<dbReference type="Proteomes" id="UP000094385">
    <property type="component" value="Unassembled WGS sequence"/>
</dbReference>
<dbReference type="OrthoDB" id="248923at2759"/>
<evidence type="ECO:0000256" key="4">
    <source>
        <dbReference type="ARBA" id="ARBA00022679"/>
    </source>
</evidence>
<comment type="catalytic activity">
    <reaction evidence="9">
        <text>L-seryl-[protein] + ATP = O-phospho-L-seryl-[protein] + ADP + H(+)</text>
        <dbReference type="Rhea" id="RHEA:17989"/>
        <dbReference type="Rhea" id="RHEA-COMP:9863"/>
        <dbReference type="Rhea" id="RHEA-COMP:11604"/>
        <dbReference type="ChEBI" id="CHEBI:15378"/>
        <dbReference type="ChEBI" id="CHEBI:29999"/>
        <dbReference type="ChEBI" id="CHEBI:30616"/>
        <dbReference type="ChEBI" id="CHEBI:83421"/>
        <dbReference type="ChEBI" id="CHEBI:456216"/>
        <dbReference type="EC" id="2.7.11.1"/>
    </reaction>
</comment>
<dbReference type="InterPro" id="IPR000719">
    <property type="entry name" value="Prot_kinase_dom"/>
</dbReference>
<evidence type="ECO:0000256" key="10">
    <source>
        <dbReference type="PROSITE-ProRule" id="PRU10141"/>
    </source>
</evidence>
<keyword evidence="6" id="KW-0418">Kinase</keyword>
<dbReference type="GO" id="GO:0005524">
    <property type="term" value="F:ATP binding"/>
    <property type="evidence" value="ECO:0007669"/>
    <property type="project" value="UniProtKB-UniRule"/>
</dbReference>
<evidence type="ECO:0000313" key="14">
    <source>
        <dbReference type="Proteomes" id="UP000094385"/>
    </source>
</evidence>
<evidence type="ECO:0000256" key="1">
    <source>
        <dbReference type="ARBA" id="ARBA00008874"/>
    </source>
</evidence>
<evidence type="ECO:0000256" key="7">
    <source>
        <dbReference type="ARBA" id="ARBA00022840"/>
    </source>
</evidence>
<dbReference type="FunFam" id="1.10.510.10:FF:000499">
    <property type="entry name" value="Serine/threonine-protein kinase KIC1"/>
    <property type="match status" value="1"/>
</dbReference>
<keyword evidence="5 10" id="KW-0547">Nucleotide-binding</keyword>
<dbReference type="Pfam" id="PF00069">
    <property type="entry name" value="Pkinase"/>
    <property type="match status" value="1"/>
</dbReference>
<dbReference type="CDD" id="cd06609">
    <property type="entry name" value="STKc_MST3_like"/>
    <property type="match status" value="1"/>
</dbReference>
<dbReference type="Gene3D" id="1.10.12.70">
    <property type="match status" value="1"/>
</dbReference>
<dbReference type="STRING" id="675824.A0A1E3Q6M4"/>
<dbReference type="PANTHER" id="PTHR48012">
    <property type="entry name" value="STERILE20-LIKE KINASE, ISOFORM B-RELATED"/>
    <property type="match status" value="1"/>
</dbReference>
<dbReference type="PROSITE" id="PS50011">
    <property type="entry name" value="PROTEIN_KINASE_DOM"/>
    <property type="match status" value="1"/>
</dbReference>
<protein>
    <recommendedName>
        <fullName evidence="2">non-specific serine/threonine protein kinase</fullName>
        <ecNumber evidence="2">2.7.11.1</ecNumber>
    </recommendedName>
</protein>
<evidence type="ECO:0000259" key="12">
    <source>
        <dbReference type="PROSITE" id="PS50011"/>
    </source>
</evidence>
<dbReference type="SMART" id="SM00220">
    <property type="entry name" value="S_TKc"/>
    <property type="match status" value="1"/>
</dbReference>
<evidence type="ECO:0000256" key="5">
    <source>
        <dbReference type="ARBA" id="ARBA00022741"/>
    </source>
</evidence>
<organism evidence="13 14">
    <name type="scientific">Lipomyces starkeyi NRRL Y-11557</name>
    <dbReference type="NCBI Taxonomy" id="675824"/>
    <lineage>
        <taxon>Eukaryota</taxon>
        <taxon>Fungi</taxon>
        <taxon>Dikarya</taxon>
        <taxon>Ascomycota</taxon>
        <taxon>Saccharomycotina</taxon>
        <taxon>Lipomycetes</taxon>
        <taxon>Lipomycetales</taxon>
        <taxon>Lipomycetaceae</taxon>
        <taxon>Lipomyces</taxon>
    </lineage>
</organism>
<keyword evidence="14" id="KW-1185">Reference proteome</keyword>
<evidence type="ECO:0000256" key="8">
    <source>
        <dbReference type="ARBA" id="ARBA00047899"/>
    </source>
</evidence>
<feature type="domain" description="Protein kinase" evidence="12">
    <location>
        <begin position="20"/>
        <end position="270"/>
    </location>
</feature>
<feature type="binding site" evidence="10">
    <location>
        <position position="49"/>
    </location>
    <ligand>
        <name>ATP</name>
        <dbReference type="ChEBI" id="CHEBI:30616"/>
    </ligand>
</feature>
<evidence type="ECO:0000256" key="3">
    <source>
        <dbReference type="ARBA" id="ARBA00022527"/>
    </source>
</evidence>
<evidence type="ECO:0000256" key="11">
    <source>
        <dbReference type="SAM" id="MobiDB-lite"/>
    </source>
</evidence>
<reference evidence="13 14" key="1">
    <citation type="journal article" date="2016" name="Proc. Natl. Acad. Sci. U.S.A.">
        <title>Comparative genomics of biotechnologically important yeasts.</title>
        <authorList>
            <person name="Riley R."/>
            <person name="Haridas S."/>
            <person name="Wolfe K.H."/>
            <person name="Lopes M.R."/>
            <person name="Hittinger C.T."/>
            <person name="Goeker M."/>
            <person name="Salamov A.A."/>
            <person name="Wisecaver J.H."/>
            <person name="Long T.M."/>
            <person name="Calvey C.H."/>
            <person name="Aerts A.L."/>
            <person name="Barry K.W."/>
            <person name="Choi C."/>
            <person name="Clum A."/>
            <person name="Coughlan A.Y."/>
            <person name="Deshpande S."/>
            <person name="Douglass A.P."/>
            <person name="Hanson S.J."/>
            <person name="Klenk H.-P."/>
            <person name="LaButti K.M."/>
            <person name="Lapidus A."/>
            <person name="Lindquist E.A."/>
            <person name="Lipzen A.M."/>
            <person name="Meier-Kolthoff J.P."/>
            <person name="Ohm R.A."/>
            <person name="Otillar R.P."/>
            <person name="Pangilinan J.L."/>
            <person name="Peng Y."/>
            <person name="Rokas A."/>
            <person name="Rosa C.A."/>
            <person name="Scheuner C."/>
            <person name="Sibirny A.A."/>
            <person name="Slot J.C."/>
            <person name="Stielow J.B."/>
            <person name="Sun H."/>
            <person name="Kurtzman C.P."/>
            <person name="Blackwell M."/>
            <person name="Grigoriev I.V."/>
            <person name="Jeffries T.W."/>
        </authorList>
    </citation>
    <scope>NUCLEOTIDE SEQUENCE [LARGE SCALE GENOMIC DNA]</scope>
    <source>
        <strain evidence="13 14">NRRL Y-11557</strain>
    </source>
</reference>
<dbReference type="GO" id="GO:0004674">
    <property type="term" value="F:protein serine/threonine kinase activity"/>
    <property type="evidence" value="ECO:0007669"/>
    <property type="project" value="UniProtKB-KW"/>
</dbReference>
<feature type="region of interest" description="Disordered" evidence="11">
    <location>
        <begin position="417"/>
        <end position="461"/>
    </location>
</feature>
<gene>
    <name evidence="13" type="ORF">LIPSTDRAFT_3637</name>
</gene>
<dbReference type="Gene3D" id="3.30.200.20">
    <property type="entry name" value="Phosphorylase Kinase, domain 1"/>
    <property type="match status" value="1"/>
</dbReference>
<keyword evidence="7 10" id="KW-0067">ATP-binding</keyword>
<dbReference type="InterPro" id="IPR046409">
    <property type="entry name" value="PDC10_dimerisation_sf"/>
</dbReference>